<evidence type="ECO:0000256" key="1">
    <source>
        <dbReference type="SAM" id="MobiDB-lite"/>
    </source>
</evidence>
<keyword evidence="2" id="KW-1133">Transmembrane helix</keyword>
<dbReference type="EMBL" id="DAKRPA010000008">
    <property type="protein sequence ID" value="DBA04427.1"/>
    <property type="molecule type" value="Genomic_DNA"/>
</dbReference>
<dbReference type="PANTHER" id="PTHR12436:SF3">
    <property type="entry name" value="GERMINAL-CENTER ASSOCIATED NUCLEAR PROTEIN"/>
    <property type="match status" value="1"/>
</dbReference>
<proteinExistence type="predicted"/>
<reference evidence="4" key="2">
    <citation type="journal article" date="2023" name="Microbiol Resour">
        <title>Decontamination and Annotation of the Draft Genome Sequence of the Oomycete Lagenidium giganteum ARSEF 373.</title>
        <authorList>
            <person name="Morgan W.R."/>
            <person name="Tartar A."/>
        </authorList>
    </citation>
    <scope>NUCLEOTIDE SEQUENCE</scope>
    <source>
        <strain evidence="4">ARSEF 373</strain>
    </source>
</reference>
<dbReference type="AlphaFoldDB" id="A0AAV2ZGX8"/>
<protein>
    <recommendedName>
        <fullName evidence="3">SAC3/GANP/THP3 conserved domain-containing protein</fullName>
    </recommendedName>
</protein>
<dbReference type="PANTHER" id="PTHR12436">
    <property type="entry name" value="80 KDA MCM3-ASSOCIATED PROTEIN"/>
    <property type="match status" value="1"/>
</dbReference>
<dbReference type="Gene3D" id="1.25.40.990">
    <property type="match status" value="1"/>
</dbReference>
<accession>A0AAV2ZGX8</accession>
<sequence length="371" mass="42325">MCAPSEQRERRRMHEMSRFEQPPPGADDPGCWMIKKYRRPAAGRVDIQVKELRPPSTLRNVLQHLCVNVLPWKACGFDDLACTDSTAHDFLALYHFISDRFRSVRQDFTIQRARDATLVAALETIARFHILAAARAFQLVPHTDQEWSDTLNDQQLASALSQLRALYKIDPTLAANEGEFVAYDVLLHLHDPNAVSLLLLNAKKTRAKQSEQMKRALVVFVAFQTQDFHRFFRVFSQMTIFEKLLLLRHLPSVWTSTLSLINKAFGKIDKFQLAELAQWTHLNDIEHVDMLCTSLNVHVERPTDAWDDQDSSKPTESAYFAKFKVNPLKEDIEKLIQRKLIVHVAAIVFTGTSVAGMTSPYLVMHGVNATS</sequence>
<keyword evidence="2" id="KW-0812">Transmembrane</keyword>
<reference evidence="4" key="1">
    <citation type="submission" date="2022-11" db="EMBL/GenBank/DDBJ databases">
        <authorList>
            <person name="Morgan W.R."/>
            <person name="Tartar A."/>
        </authorList>
    </citation>
    <scope>NUCLEOTIDE SEQUENCE</scope>
    <source>
        <strain evidence="4">ARSEF 373</strain>
    </source>
</reference>
<evidence type="ECO:0000313" key="4">
    <source>
        <dbReference type="EMBL" id="DBA04427.1"/>
    </source>
</evidence>
<feature type="domain" description="SAC3/GANP/THP3 conserved" evidence="3">
    <location>
        <begin position="1"/>
        <end position="300"/>
    </location>
</feature>
<dbReference type="GO" id="GO:0006406">
    <property type="term" value="P:mRNA export from nucleus"/>
    <property type="evidence" value="ECO:0007669"/>
    <property type="project" value="TreeGrafter"/>
</dbReference>
<evidence type="ECO:0000256" key="2">
    <source>
        <dbReference type="SAM" id="Phobius"/>
    </source>
</evidence>
<evidence type="ECO:0000259" key="3">
    <source>
        <dbReference type="Pfam" id="PF03399"/>
    </source>
</evidence>
<keyword evidence="5" id="KW-1185">Reference proteome</keyword>
<keyword evidence="2" id="KW-0472">Membrane</keyword>
<name>A0AAV2ZGX8_9STRA</name>
<organism evidence="4 5">
    <name type="scientific">Lagenidium giganteum</name>
    <dbReference type="NCBI Taxonomy" id="4803"/>
    <lineage>
        <taxon>Eukaryota</taxon>
        <taxon>Sar</taxon>
        <taxon>Stramenopiles</taxon>
        <taxon>Oomycota</taxon>
        <taxon>Peronosporomycetes</taxon>
        <taxon>Pythiales</taxon>
        <taxon>Pythiaceae</taxon>
    </lineage>
</organism>
<dbReference type="GO" id="GO:0005737">
    <property type="term" value="C:cytoplasm"/>
    <property type="evidence" value="ECO:0007669"/>
    <property type="project" value="TreeGrafter"/>
</dbReference>
<comment type="caution">
    <text evidence="4">The sequence shown here is derived from an EMBL/GenBank/DDBJ whole genome shotgun (WGS) entry which is preliminary data.</text>
</comment>
<dbReference type="InterPro" id="IPR045107">
    <property type="entry name" value="SAC3/GANP/THP3"/>
</dbReference>
<feature type="region of interest" description="Disordered" evidence="1">
    <location>
        <begin position="1"/>
        <end position="28"/>
    </location>
</feature>
<dbReference type="Proteomes" id="UP001146120">
    <property type="component" value="Unassembled WGS sequence"/>
</dbReference>
<dbReference type="Pfam" id="PF03399">
    <property type="entry name" value="SAC3_GANP"/>
    <property type="match status" value="1"/>
</dbReference>
<feature type="compositionally biased region" description="Basic and acidic residues" evidence="1">
    <location>
        <begin position="1"/>
        <end position="18"/>
    </location>
</feature>
<dbReference type="InterPro" id="IPR005062">
    <property type="entry name" value="SAC3/GANP/THP3_conserved"/>
</dbReference>
<dbReference type="GO" id="GO:0070390">
    <property type="term" value="C:transcription export complex 2"/>
    <property type="evidence" value="ECO:0007669"/>
    <property type="project" value="TreeGrafter"/>
</dbReference>
<gene>
    <name evidence="4" type="ORF">N0F65_010023</name>
</gene>
<feature type="transmembrane region" description="Helical" evidence="2">
    <location>
        <begin position="340"/>
        <end position="363"/>
    </location>
</feature>
<evidence type="ECO:0000313" key="5">
    <source>
        <dbReference type="Proteomes" id="UP001146120"/>
    </source>
</evidence>